<organism evidence="2 3">
    <name type="scientific">Stephania japonica</name>
    <dbReference type="NCBI Taxonomy" id="461633"/>
    <lineage>
        <taxon>Eukaryota</taxon>
        <taxon>Viridiplantae</taxon>
        <taxon>Streptophyta</taxon>
        <taxon>Embryophyta</taxon>
        <taxon>Tracheophyta</taxon>
        <taxon>Spermatophyta</taxon>
        <taxon>Magnoliopsida</taxon>
        <taxon>Ranunculales</taxon>
        <taxon>Menispermaceae</taxon>
        <taxon>Menispermoideae</taxon>
        <taxon>Cissampelideae</taxon>
        <taxon>Stephania</taxon>
    </lineage>
</organism>
<protein>
    <submittedName>
        <fullName evidence="2">Uncharacterized protein</fullName>
    </submittedName>
</protein>
<feature type="compositionally biased region" description="Low complexity" evidence="1">
    <location>
        <begin position="46"/>
        <end position="62"/>
    </location>
</feature>
<gene>
    <name evidence="2" type="ORF">Sjap_025835</name>
</gene>
<evidence type="ECO:0000313" key="3">
    <source>
        <dbReference type="Proteomes" id="UP001417504"/>
    </source>
</evidence>
<comment type="caution">
    <text evidence="2">The sequence shown here is derived from an EMBL/GenBank/DDBJ whole genome shotgun (WGS) entry which is preliminary data.</text>
</comment>
<dbReference type="AlphaFoldDB" id="A0AAP0HFZ6"/>
<evidence type="ECO:0000313" key="2">
    <source>
        <dbReference type="EMBL" id="KAK9085424.1"/>
    </source>
</evidence>
<name>A0AAP0HFZ6_9MAGN</name>
<reference evidence="2 3" key="1">
    <citation type="submission" date="2024-01" db="EMBL/GenBank/DDBJ databases">
        <title>Genome assemblies of Stephania.</title>
        <authorList>
            <person name="Yang L."/>
        </authorList>
    </citation>
    <scope>NUCLEOTIDE SEQUENCE [LARGE SCALE GENOMIC DNA]</scope>
    <source>
        <strain evidence="2">QJT</strain>
        <tissue evidence="2">Leaf</tissue>
    </source>
</reference>
<accession>A0AAP0HFZ6</accession>
<dbReference type="EMBL" id="JBBNAE010000011">
    <property type="protein sequence ID" value="KAK9085424.1"/>
    <property type="molecule type" value="Genomic_DNA"/>
</dbReference>
<sequence>MQSSNTSTTNQTKLQAPHSHVPMAKATMFPSLFPPKPNPSLNNIISTPNSSHSFPSTSPKSTATRSALILVRRPLLEGRSSRCRHGPPRAPTPTPPPLFQPPFHFLRFLRPKNRSQIWRQIGVVCHPLSPRHCILTPKPFIEKGSFTENELLFPPPSHSLRLPKFKLGSLMNLFHQFGLDKLTFAERFSIAIKECDAISYRTCREIEGPFIDYIGSLYK</sequence>
<keyword evidence="3" id="KW-1185">Reference proteome</keyword>
<feature type="region of interest" description="Disordered" evidence="1">
    <location>
        <begin position="30"/>
        <end position="66"/>
    </location>
</feature>
<dbReference type="Proteomes" id="UP001417504">
    <property type="component" value="Unassembled WGS sequence"/>
</dbReference>
<evidence type="ECO:0000256" key="1">
    <source>
        <dbReference type="SAM" id="MobiDB-lite"/>
    </source>
</evidence>
<proteinExistence type="predicted"/>